<proteinExistence type="predicted"/>
<dbReference type="AlphaFoldDB" id="A0A840N504"/>
<evidence type="ECO:0000313" key="1">
    <source>
        <dbReference type="EMBL" id="MBB5053637.1"/>
    </source>
</evidence>
<protein>
    <submittedName>
        <fullName evidence="1">Uncharacterized protein</fullName>
    </submittedName>
</protein>
<reference evidence="1 2" key="1">
    <citation type="submission" date="2020-08" db="EMBL/GenBank/DDBJ databases">
        <title>Genomic Encyclopedia of Type Strains, Phase IV (KMG-IV): sequencing the most valuable type-strain genomes for metagenomic binning, comparative biology and taxonomic classification.</title>
        <authorList>
            <person name="Goeker M."/>
        </authorList>
    </citation>
    <scope>NUCLEOTIDE SEQUENCE [LARGE SCALE GENOMIC DNA]</scope>
    <source>
        <strain evidence="1 2">DSM 17498</strain>
    </source>
</reference>
<dbReference type="Proteomes" id="UP000521227">
    <property type="component" value="Unassembled WGS sequence"/>
</dbReference>
<dbReference type="AntiFam" id="ANF00095">
    <property type="entry name" value="Shadow ORF (opposite ABC transporters)"/>
</dbReference>
<accession>A0A840N504</accession>
<dbReference type="AntiFam" id="ANF00142">
    <property type="entry name" value="Shadow ORF (opposite yadG)"/>
</dbReference>
<comment type="caution">
    <text evidence="1">The sequence shown here is derived from an EMBL/GenBank/DDBJ whole genome shotgun (WGS) entry which is preliminary data.</text>
</comment>
<sequence length="192" mass="21880">MQRRDFFAGLHAQLGVQIGKGFIEQKDVRVSDERAAKRNPLHLATRELARFSLEQGIKTEARRRAAHTTIDLVFRFSAHAKTKRHVVVDGLLRIERVVLEYHRNIAIFRRKRGHVPPADHDLARCHIIEAGKHAQGGRFPAAGRPDKNDQLSVGNIQRKILHRPWPSVSAKGFRYILESDSRHTANLASRCL</sequence>
<name>A0A840N504_9BRAD</name>
<organism evidence="1 2">
    <name type="scientific">Afipia massiliensis</name>
    <dbReference type="NCBI Taxonomy" id="211460"/>
    <lineage>
        <taxon>Bacteria</taxon>
        <taxon>Pseudomonadati</taxon>
        <taxon>Pseudomonadota</taxon>
        <taxon>Alphaproteobacteria</taxon>
        <taxon>Hyphomicrobiales</taxon>
        <taxon>Nitrobacteraceae</taxon>
        <taxon>Afipia</taxon>
    </lineage>
</organism>
<dbReference type="EMBL" id="JACHIJ010000005">
    <property type="protein sequence ID" value="MBB5053637.1"/>
    <property type="molecule type" value="Genomic_DNA"/>
</dbReference>
<evidence type="ECO:0000313" key="2">
    <source>
        <dbReference type="Proteomes" id="UP000521227"/>
    </source>
</evidence>
<gene>
    <name evidence="1" type="ORF">HNQ36_003637</name>
</gene>